<dbReference type="RefSeq" id="WP_135391971.1">
    <property type="nucleotide sequence ID" value="NZ_SRMB01000001.1"/>
</dbReference>
<dbReference type="InterPro" id="IPR036942">
    <property type="entry name" value="Beta-barrel_TonB_sf"/>
</dbReference>
<evidence type="ECO:0000256" key="4">
    <source>
        <dbReference type="ARBA" id="ARBA00022692"/>
    </source>
</evidence>
<evidence type="ECO:0000259" key="10">
    <source>
        <dbReference type="Pfam" id="PF07715"/>
    </source>
</evidence>
<dbReference type="GO" id="GO:0015344">
    <property type="term" value="F:siderophore uptake transmembrane transporter activity"/>
    <property type="evidence" value="ECO:0007669"/>
    <property type="project" value="TreeGrafter"/>
</dbReference>
<dbReference type="GO" id="GO:0009279">
    <property type="term" value="C:cell outer membrane"/>
    <property type="evidence" value="ECO:0007669"/>
    <property type="project" value="UniProtKB-SubCell"/>
</dbReference>
<evidence type="ECO:0000313" key="12">
    <source>
        <dbReference type="Proteomes" id="UP000298471"/>
    </source>
</evidence>
<evidence type="ECO:0000256" key="7">
    <source>
        <dbReference type="ARBA" id="ARBA00023237"/>
    </source>
</evidence>
<dbReference type="PROSITE" id="PS52016">
    <property type="entry name" value="TONB_DEPENDENT_REC_3"/>
    <property type="match status" value="1"/>
</dbReference>
<dbReference type="SUPFAM" id="SSF56935">
    <property type="entry name" value="Porins"/>
    <property type="match status" value="1"/>
</dbReference>
<sequence length="1014" mass="109378">MRKFTWLTLLLLLGLPGLGMAQTLTVTGKVTDAKGGTLPGVTVIVRGTQQGTSTDASGAYSLAAADTATLVFSSIGFTPQTIAVRSRRVIDVSLSENAQQLGEVVVTALNVARERKTLGYSVTEVKGETLTQARETNVANSLVGKVAGLNVNSTSGGAGSSSNVIIRGVSSLNQTNQPLYVINGVPVESQPSIANTGGQYDNSPDLGDAISNINPDDIESISVLKGAAASALYGYRAKAGVILITTKSAKNNGGIEFNSNYVVERIYNLTDWQYEYGQGANNLKPTTAAGAAQVGNSSWGGRLDGSQVVQFDGTLRPYVAQKDNLQNFYRTGSSWTNTLAFSKAFTGGSVRLSASNLTNKAVVPNSGLGRQTFNFVGTFDPFKRLTIDARANYILEQADNRPILADGAGNANFNVTFLPTSLDVRSLEPTVNADRTELQYNTGNPYNTNPYFAAYKFVNDTRRERLLSSVSARYAFDNGLFLQGRVGRDGYTDRFTSVTPSGTAYLPTGRITELTTQFTDLNADALIGKTFSVGEDFAFTPNLGTSYRRTKSEAFQNLGSDLAVFGVNTLGNAKNKSAQSFFSDQEVQSAYGSLEVAYRELLFVTATVRRDWFSTLATPGKDNKLYNTTPGVSASFVFSELVKPEFLSFGKIRAGYSEVSQATLPFQTQLSYAFLPISLNGLPLGTISPDNVNIPNTGLRPSRATEIEVGTELAFVQNRVRLDLTFYKKNSKDEIVFAPASISSGYQGAVLNSGEMENKGVEMLLTVQPIRTTNFTWTSSFNAAYNKNTVLSLAAGQQQSVYATSRSGVGFVGQIVGQPYGQILAYDYLYNPDGSIATTPNGVPTRGELKSFGTAFHPWTEGWSNDFVYKNLSLGVLIDGKFGGKIFSATDYYGTVFGLHKRTLENREGTFGSDKIDAATYYSTLANNVSKDFVQDASFIKLRQVTLGYSFPSSLFGNHIQRLTLSLVARNLAFLKRNTDNIDPEGNYNAFAQGLELGGVPPVRTFGMNLSAKF</sequence>
<feature type="signal peptide" evidence="9">
    <location>
        <begin position="1"/>
        <end position="21"/>
    </location>
</feature>
<dbReference type="GO" id="GO:0044718">
    <property type="term" value="P:siderophore transmembrane transport"/>
    <property type="evidence" value="ECO:0007669"/>
    <property type="project" value="TreeGrafter"/>
</dbReference>
<dbReference type="Gene3D" id="2.40.170.20">
    <property type="entry name" value="TonB-dependent receptor, beta-barrel domain"/>
    <property type="match status" value="1"/>
</dbReference>
<dbReference type="InterPro" id="IPR037066">
    <property type="entry name" value="Plug_dom_sf"/>
</dbReference>
<dbReference type="Gene3D" id="2.60.40.1120">
    <property type="entry name" value="Carboxypeptidase-like, regulatory domain"/>
    <property type="match status" value="1"/>
</dbReference>
<keyword evidence="3 8" id="KW-1134">Transmembrane beta strand</keyword>
<keyword evidence="6 8" id="KW-0472">Membrane</keyword>
<keyword evidence="7 8" id="KW-0998">Cell outer membrane</keyword>
<keyword evidence="4 8" id="KW-0812">Transmembrane</keyword>
<dbReference type="InterPro" id="IPR012910">
    <property type="entry name" value="Plug_dom"/>
</dbReference>
<keyword evidence="12" id="KW-1185">Reference proteome</keyword>
<name>A0A4Z0QHI7_9BACT</name>
<evidence type="ECO:0000256" key="9">
    <source>
        <dbReference type="SAM" id="SignalP"/>
    </source>
</evidence>
<dbReference type="NCBIfam" id="TIGR04057">
    <property type="entry name" value="SusC_RagA_signa"/>
    <property type="match status" value="1"/>
</dbReference>
<evidence type="ECO:0000313" key="11">
    <source>
        <dbReference type="EMBL" id="TGE28471.1"/>
    </source>
</evidence>
<comment type="caution">
    <text evidence="11">The sequence shown here is derived from an EMBL/GenBank/DDBJ whole genome shotgun (WGS) entry which is preliminary data.</text>
</comment>
<comment type="subcellular location">
    <subcellularLocation>
        <location evidence="1 8">Cell outer membrane</location>
        <topology evidence="1 8">Multi-pass membrane protein</topology>
    </subcellularLocation>
</comment>
<dbReference type="NCBIfam" id="TIGR04056">
    <property type="entry name" value="OMP_RagA_SusC"/>
    <property type="match status" value="1"/>
</dbReference>
<evidence type="ECO:0000256" key="2">
    <source>
        <dbReference type="ARBA" id="ARBA00022448"/>
    </source>
</evidence>
<feature type="domain" description="TonB-dependent receptor plug" evidence="10">
    <location>
        <begin position="117"/>
        <end position="241"/>
    </location>
</feature>
<reference evidence="11 12" key="1">
    <citation type="submission" date="2019-04" db="EMBL/GenBank/DDBJ databases">
        <authorList>
            <person name="Feng G."/>
            <person name="Zhang J."/>
            <person name="Zhu H."/>
        </authorList>
    </citation>
    <scope>NUCLEOTIDE SEQUENCE [LARGE SCALE GENOMIC DNA]</scope>
    <source>
        <strain evidence="11 12">9PBR-1</strain>
    </source>
</reference>
<evidence type="ECO:0000256" key="6">
    <source>
        <dbReference type="ARBA" id="ARBA00023136"/>
    </source>
</evidence>
<gene>
    <name evidence="11" type="ORF">E5K02_03110</name>
</gene>
<comment type="similarity">
    <text evidence="8">Belongs to the TonB-dependent receptor family.</text>
</comment>
<proteinExistence type="inferred from homology"/>
<organism evidence="11 12">
    <name type="scientific">Hymenobacter metallicola</name>
    <dbReference type="NCBI Taxonomy" id="2563114"/>
    <lineage>
        <taxon>Bacteria</taxon>
        <taxon>Pseudomonadati</taxon>
        <taxon>Bacteroidota</taxon>
        <taxon>Cytophagia</taxon>
        <taxon>Cytophagales</taxon>
        <taxon>Hymenobacteraceae</taxon>
        <taxon>Hymenobacter</taxon>
    </lineage>
</organism>
<feature type="chain" id="PRO_5021444937" evidence="9">
    <location>
        <begin position="22"/>
        <end position="1014"/>
    </location>
</feature>
<dbReference type="PANTHER" id="PTHR30069">
    <property type="entry name" value="TONB-DEPENDENT OUTER MEMBRANE RECEPTOR"/>
    <property type="match status" value="1"/>
</dbReference>
<dbReference type="Gene3D" id="2.170.130.10">
    <property type="entry name" value="TonB-dependent receptor, plug domain"/>
    <property type="match status" value="1"/>
</dbReference>
<dbReference type="InterPro" id="IPR023997">
    <property type="entry name" value="TonB-dep_OMP_SusC/RagA_CS"/>
</dbReference>
<dbReference type="Pfam" id="PF13715">
    <property type="entry name" value="CarbopepD_reg_2"/>
    <property type="match status" value="1"/>
</dbReference>
<dbReference type="EMBL" id="SRMB01000001">
    <property type="protein sequence ID" value="TGE28471.1"/>
    <property type="molecule type" value="Genomic_DNA"/>
</dbReference>
<dbReference type="AlphaFoldDB" id="A0A4Z0QHI7"/>
<keyword evidence="5 9" id="KW-0732">Signal</keyword>
<evidence type="ECO:0000256" key="5">
    <source>
        <dbReference type="ARBA" id="ARBA00022729"/>
    </source>
</evidence>
<accession>A0A4Z0QHI7</accession>
<protein>
    <submittedName>
        <fullName evidence="11">SusC/RagA family TonB-linked outer membrane protein</fullName>
    </submittedName>
</protein>
<dbReference type="PANTHER" id="PTHR30069:SF29">
    <property type="entry name" value="HEMOGLOBIN AND HEMOGLOBIN-HAPTOGLOBIN-BINDING PROTEIN 1-RELATED"/>
    <property type="match status" value="1"/>
</dbReference>
<dbReference type="Proteomes" id="UP000298471">
    <property type="component" value="Unassembled WGS sequence"/>
</dbReference>
<dbReference type="Pfam" id="PF07715">
    <property type="entry name" value="Plug"/>
    <property type="match status" value="1"/>
</dbReference>
<dbReference type="InterPro" id="IPR008969">
    <property type="entry name" value="CarboxyPept-like_regulatory"/>
</dbReference>
<dbReference type="OrthoDB" id="9768177at2"/>
<dbReference type="SUPFAM" id="SSF49464">
    <property type="entry name" value="Carboxypeptidase regulatory domain-like"/>
    <property type="match status" value="1"/>
</dbReference>
<evidence type="ECO:0000256" key="1">
    <source>
        <dbReference type="ARBA" id="ARBA00004571"/>
    </source>
</evidence>
<keyword evidence="2 8" id="KW-0813">Transport</keyword>
<evidence type="ECO:0000256" key="3">
    <source>
        <dbReference type="ARBA" id="ARBA00022452"/>
    </source>
</evidence>
<dbReference type="InterPro" id="IPR039426">
    <property type="entry name" value="TonB-dep_rcpt-like"/>
</dbReference>
<evidence type="ECO:0000256" key="8">
    <source>
        <dbReference type="PROSITE-ProRule" id="PRU01360"/>
    </source>
</evidence>
<dbReference type="InterPro" id="IPR023996">
    <property type="entry name" value="TonB-dep_OMP_SusC/RagA"/>
</dbReference>